<dbReference type="PANTHER" id="PTHR46814">
    <property type="entry name" value="EGALITARIAN, ISOFORM B"/>
    <property type="match status" value="1"/>
</dbReference>
<organism evidence="2 3">
    <name type="scientific">Pandoravirus inopinatum</name>
    <dbReference type="NCBI Taxonomy" id="1605721"/>
    <lineage>
        <taxon>Viruses</taxon>
        <taxon>Pandoravirus</taxon>
    </lineage>
</organism>
<evidence type="ECO:0000313" key="2">
    <source>
        <dbReference type="EMBL" id="AJF98080.1"/>
    </source>
</evidence>
<dbReference type="InterPro" id="IPR012337">
    <property type="entry name" value="RNaseH-like_sf"/>
</dbReference>
<feature type="domain" description="3'-5' exonuclease" evidence="1">
    <location>
        <begin position="76"/>
        <end position="192"/>
    </location>
</feature>
<evidence type="ECO:0000259" key="1">
    <source>
        <dbReference type="Pfam" id="PF01612"/>
    </source>
</evidence>
<dbReference type="KEGG" id="vg:23462997"/>
<accession>A0A0B5J831</accession>
<name>A0A0B5J831_9VIRU</name>
<dbReference type="InterPro" id="IPR036397">
    <property type="entry name" value="RNaseH_sf"/>
</dbReference>
<sequence length="264" mass="27876">MARATALASYVVDHRAASLVCVVPGHDGDDEKRVRYAWANNTETTAAYRKRAWPAIGTDGREGPQCALLPDGVCLIDTLDACRRASRLLARQPVIAVDCEGISEGEIALVQIHVPGNGASGGNAIIYFFDTLAPEARGGDAFFGAGGLGAVLASRCVVKVMHDARGDVAAPRRRYGCTVRGLFDTQIAYALVLGGADASPKTFTAGLNEVLAAHAQTIATNDNKDHAQSRTTAGSTRGHCVRVAARTMVQMTPPTLTKRPYRAS</sequence>
<reference evidence="2 3" key="1">
    <citation type="journal article" date="2015" name="Parasitol. Res.">
        <title>Viruses in close associations with free-living amoebae.</title>
        <authorList>
            <person name="Scheid P."/>
        </authorList>
    </citation>
    <scope>NUCLEOTIDE SEQUENCE [LARGE SCALE GENOMIC DNA]</scope>
    <source>
        <strain evidence="2">KlaHel</strain>
    </source>
</reference>
<dbReference type="SUPFAM" id="SSF53098">
    <property type="entry name" value="Ribonuclease H-like"/>
    <property type="match status" value="1"/>
</dbReference>
<protein>
    <recommendedName>
        <fullName evidence="1">3'-5' exonuclease domain-containing protein</fullName>
    </recommendedName>
</protein>
<dbReference type="Proteomes" id="UP000202511">
    <property type="component" value="Segment"/>
</dbReference>
<dbReference type="RefSeq" id="YP_009120315.1">
    <property type="nucleotide sequence ID" value="NC_026440.1"/>
</dbReference>
<dbReference type="GO" id="GO:0006139">
    <property type="term" value="P:nucleobase-containing compound metabolic process"/>
    <property type="evidence" value="ECO:0007669"/>
    <property type="project" value="InterPro"/>
</dbReference>
<dbReference type="GO" id="GO:0008408">
    <property type="term" value="F:3'-5' exonuclease activity"/>
    <property type="evidence" value="ECO:0007669"/>
    <property type="project" value="InterPro"/>
</dbReference>
<dbReference type="EMBL" id="KP136319">
    <property type="protein sequence ID" value="AJF98080.1"/>
    <property type="molecule type" value="Genomic_DNA"/>
</dbReference>
<dbReference type="InterPro" id="IPR002562">
    <property type="entry name" value="3'-5'_exonuclease_dom"/>
</dbReference>
<dbReference type="Pfam" id="PF01612">
    <property type="entry name" value="DNA_pol_A_exo1"/>
    <property type="match status" value="1"/>
</dbReference>
<dbReference type="GO" id="GO:0003676">
    <property type="term" value="F:nucleic acid binding"/>
    <property type="evidence" value="ECO:0007669"/>
    <property type="project" value="InterPro"/>
</dbReference>
<dbReference type="GeneID" id="23462997"/>
<dbReference type="Gene3D" id="3.30.420.10">
    <property type="entry name" value="Ribonuclease H-like superfamily/Ribonuclease H"/>
    <property type="match status" value="1"/>
</dbReference>
<dbReference type="PANTHER" id="PTHR46814:SF1">
    <property type="entry name" value="EGALITARIAN, ISOFORM B"/>
    <property type="match status" value="1"/>
</dbReference>
<proteinExistence type="predicted"/>
<evidence type="ECO:0000313" key="3">
    <source>
        <dbReference type="Proteomes" id="UP000202511"/>
    </source>
</evidence>